<feature type="signal peptide" evidence="1">
    <location>
        <begin position="1"/>
        <end position="25"/>
    </location>
</feature>
<keyword evidence="3" id="KW-1185">Reference proteome</keyword>
<evidence type="ECO:0000256" key="1">
    <source>
        <dbReference type="SAM" id="SignalP"/>
    </source>
</evidence>
<keyword evidence="1" id="KW-0732">Signal</keyword>
<evidence type="ECO:0000313" key="2">
    <source>
        <dbReference type="EMBL" id="KAJ6733376.1"/>
    </source>
</evidence>
<accession>A0A9Q0ZG99</accession>
<proteinExistence type="predicted"/>
<protein>
    <recommendedName>
        <fullName evidence="4">Secreted protein</fullName>
    </recommendedName>
</protein>
<feature type="chain" id="PRO_5040170623" description="Secreted protein" evidence="1">
    <location>
        <begin position="26"/>
        <end position="75"/>
    </location>
</feature>
<evidence type="ECO:0008006" key="4">
    <source>
        <dbReference type="Google" id="ProtNLM"/>
    </source>
</evidence>
<name>A0A9Q0ZG99_9ROSI</name>
<reference evidence="2" key="2">
    <citation type="journal article" date="2023" name="Int. J. Mol. Sci.">
        <title>De Novo Assembly and Annotation of 11 Diverse Shrub Willow (Salix) Genomes Reveals Novel Gene Organization in Sex-Linked Regions.</title>
        <authorList>
            <person name="Hyden B."/>
            <person name="Feng K."/>
            <person name="Yates T.B."/>
            <person name="Jawdy S."/>
            <person name="Cereghino C."/>
            <person name="Smart L.B."/>
            <person name="Muchero W."/>
        </authorList>
    </citation>
    <scope>NUCLEOTIDE SEQUENCE</scope>
    <source>
        <tissue evidence="2">Shoot tip</tissue>
    </source>
</reference>
<organism evidence="2 3">
    <name type="scientific">Salix koriyanagi</name>
    <dbReference type="NCBI Taxonomy" id="2511006"/>
    <lineage>
        <taxon>Eukaryota</taxon>
        <taxon>Viridiplantae</taxon>
        <taxon>Streptophyta</taxon>
        <taxon>Embryophyta</taxon>
        <taxon>Tracheophyta</taxon>
        <taxon>Spermatophyta</taxon>
        <taxon>Magnoliopsida</taxon>
        <taxon>eudicotyledons</taxon>
        <taxon>Gunneridae</taxon>
        <taxon>Pentapetalae</taxon>
        <taxon>rosids</taxon>
        <taxon>fabids</taxon>
        <taxon>Malpighiales</taxon>
        <taxon>Salicaceae</taxon>
        <taxon>Saliceae</taxon>
        <taxon>Salix</taxon>
    </lineage>
</organism>
<dbReference type="EMBL" id="JAPFFM010000011">
    <property type="protein sequence ID" value="KAJ6733376.1"/>
    <property type="molecule type" value="Genomic_DNA"/>
</dbReference>
<reference evidence="2" key="1">
    <citation type="submission" date="2022-11" db="EMBL/GenBank/DDBJ databases">
        <authorList>
            <person name="Hyden B.L."/>
            <person name="Feng K."/>
            <person name="Yates T."/>
            <person name="Jawdy S."/>
            <person name="Smart L.B."/>
            <person name="Muchero W."/>
        </authorList>
    </citation>
    <scope>NUCLEOTIDE SEQUENCE</scope>
    <source>
        <tissue evidence="2">Shoot tip</tissue>
    </source>
</reference>
<dbReference type="AlphaFoldDB" id="A0A9Q0ZG99"/>
<sequence length="75" mass="8256">MSMNSCLSLRAQLILLLLPVPRSIMICLFLKKNMTVDGSYSSYIVLKSGISVMSTRYITAKFFIVSATDANTSSI</sequence>
<dbReference type="Proteomes" id="UP001151752">
    <property type="component" value="Chromosome 7"/>
</dbReference>
<comment type="caution">
    <text evidence="2">The sequence shown here is derived from an EMBL/GenBank/DDBJ whole genome shotgun (WGS) entry which is preliminary data.</text>
</comment>
<gene>
    <name evidence="2" type="ORF">OIU74_005182</name>
</gene>
<evidence type="ECO:0000313" key="3">
    <source>
        <dbReference type="Proteomes" id="UP001151752"/>
    </source>
</evidence>